<evidence type="ECO:0000313" key="2">
    <source>
        <dbReference type="Proteomes" id="UP000325411"/>
    </source>
</evidence>
<organism evidence="1 2">
    <name type="scientific">Bacillus paranthracis</name>
    <dbReference type="NCBI Taxonomy" id="2026186"/>
    <lineage>
        <taxon>Bacteria</taxon>
        <taxon>Bacillati</taxon>
        <taxon>Bacillota</taxon>
        <taxon>Bacilli</taxon>
        <taxon>Bacillales</taxon>
        <taxon>Bacillaceae</taxon>
        <taxon>Bacillus</taxon>
        <taxon>Bacillus cereus group</taxon>
    </lineage>
</organism>
<sequence length="50" mass="6005">MNLTIQVTESDRKGMKQHFIISSQYEYSFWEMTYTLEQWSVNKEAKKVIG</sequence>
<name>A0A5M9H1Z4_9BACI</name>
<dbReference type="Proteomes" id="UP000325411">
    <property type="component" value="Unassembled WGS sequence"/>
</dbReference>
<dbReference type="Gene3D" id="1.20.910.10">
    <property type="entry name" value="Heme oxygenase-like"/>
    <property type="match status" value="1"/>
</dbReference>
<dbReference type="InterPro" id="IPR016084">
    <property type="entry name" value="Haem_Oase-like_multi-hlx"/>
</dbReference>
<protein>
    <submittedName>
        <fullName evidence="1">TenA family transcriptional regulator</fullName>
    </submittedName>
</protein>
<accession>A0A5M9H1Z4</accession>
<dbReference type="EMBL" id="VXCE01000001">
    <property type="protein sequence ID" value="KAA8480932.1"/>
    <property type="molecule type" value="Genomic_DNA"/>
</dbReference>
<proteinExistence type="predicted"/>
<dbReference type="AlphaFoldDB" id="A0A5M9H1Z4"/>
<comment type="caution">
    <text evidence="1">The sequence shown here is derived from an EMBL/GenBank/DDBJ whole genome shotgun (WGS) entry which is preliminary data.</text>
</comment>
<dbReference type="SUPFAM" id="SSF48613">
    <property type="entry name" value="Heme oxygenase-like"/>
    <property type="match status" value="1"/>
</dbReference>
<evidence type="ECO:0000313" key="1">
    <source>
        <dbReference type="EMBL" id="KAA8480932.1"/>
    </source>
</evidence>
<reference evidence="1 2" key="1">
    <citation type="submission" date="2019-09" db="EMBL/GenBank/DDBJ databases">
        <authorList>
            <person name="Geng P."/>
            <person name="Wan X."/>
            <person name="Zhou G."/>
            <person name="Yuan Z."/>
            <person name="Hu X."/>
        </authorList>
    </citation>
    <scope>NUCLEOTIDE SEQUENCE [LARGE SCALE GENOMIC DNA]</scope>
    <source>
        <strain evidence="1 2">EFR-4</strain>
    </source>
</reference>
<gene>
    <name evidence="1" type="ORF">FYW06_03725</name>
</gene>